<feature type="transmembrane region" description="Helical" evidence="1">
    <location>
        <begin position="7"/>
        <end position="26"/>
    </location>
</feature>
<keyword evidence="1" id="KW-0812">Transmembrane</keyword>
<evidence type="ECO:0008006" key="4">
    <source>
        <dbReference type="Google" id="ProtNLM"/>
    </source>
</evidence>
<feature type="transmembrane region" description="Helical" evidence="1">
    <location>
        <begin position="64"/>
        <end position="97"/>
    </location>
</feature>
<proteinExistence type="predicted"/>
<feature type="transmembrane region" description="Helical" evidence="1">
    <location>
        <begin position="32"/>
        <end position="52"/>
    </location>
</feature>
<evidence type="ECO:0000256" key="1">
    <source>
        <dbReference type="SAM" id="Phobius"/>
    </source>
</evidence>
<protein>
    <recommendedName>
        <fullName evidence="4">DUF4233 domain-containing protein</fullName>
    </recommendedName>
</protein>
<keyword evidence="3" id="KW-1185">Reference proteome</keyword>
<dbReference type="EMBL" id="NMVO01000018">
    <property type="protein sequence ID" value="OYO08872.1"/>
    <property type="molecule type" value="Genomic_DNA"/>
</dbReference>
<keyword evidence="1" id="KW-0472">Membrane</keyword>
<evidence type="ECO:0000313" key="3">
    <source>
        <dbReference type="Proteomes" id="UP000215896"/>
    </source>
</evidence>
<accession>A0A255G056</accession>
<dbReference type="InterPro" id="IPR025327">
    <property type="entry name" value="DUF4233"/>
</dbReference>
<reference evidence="2 3" key="1">
    <citation type="submission" date="2017-07" db="EMBL/GenBank/DDBJ databases">
        <title>Draft whole genome sequences of clinical Proprionibacteriaceae strains.</title>
        <authorList>
            <person name="Bernier A.-M."/>
            <person name="Bernard K."/>
            <person name="Domingo M.-C."/>
        </authorList>
    </citation>
    <scope>NUCLEOTIDE SEQUENCE [LARGE SCALE GENOMIC DNA]</scope>
    <source>
        <strain evidence="2 3">NML 030167</strain>
    </source>
</reference>
<dbReference type="AlphaFoldDB" id="A0A255G056"/>
<keyword evidence="1" id="KW-1133">Transmembrane helix</keyword>
<organism evidence="2 3">
    <name type="scientific">Enemella evansiae</name>
    <dbReference type="NCBI Taxonomy" id="2016499"/>
    <lineage>
        <taxon>Bacteria</taxon>
        <taxon>Bacillati</taxon>
        <taxon>Actinomycetota</taxon>
        <taxon>Actinomycetes</taxon>
        <taxon>Propionibacteriales</taxon>
        <taxon>Propionibacteriaceae</taxon>
        <taxon>Enemella</taxon>
    </lineage>
</organism>
<gene>
    <name evidence="2" type="ORF">CGZ94_19935</name>
</gene>
<dbReference type="Proteomes" id="UP000215896">
    <property type="component" value="Unassembled WGS sequence"/>
</dbReference>
<comment type="caution">
    <text evidence="2">The sequence shown here is derived from an EMBL/GenBank/DDBJ whole genome shotgun (WGS) entry which is preliminary data.</text>
</comment>
<name>A0A255G056_9ACTN</name>
<dbReference type="Pfam" id="PF14017">
    <property type="entry name" value="DUF4233"/>
    <property type="match status" value="1"/>
</dbReference>
<dbReference type="OrthoDB" id="3267755at2"/>
<evidence type="ECO:0000313" key="2">
    <source>
        <dbReference type="EMBL" id="OYO08872.1"/>
    </source>
</evidence>
<sequence>MGRVMMTILIFEVITIGLAIPVMIMVSEVPGATAGIAGGGAALLAILAAALLRRPAIGYPLGWLAQLAALGLGVLTVGMLAMGAMFAVLWVVCFVLGRRLDAGQRAQTP</sequence>